<sequence>MRRQPEFHPTIDPRADLGPSWREIDVDGCTVPYGVAGRGRPVVFLHGFGLTHRTYAGAIDRLAATGVRVYAPALPGFGGTDPLSAQHHGFGGYARWVGRFLDSLGVDDPVTVVGHSFGGGVALATADGLGDRVSRLVLVNSVGGGAWAPNGKVRDIRHRPLWRWGVSAAVDAVLSGTPVSAIATITGDAVRNMVHSPSALWQVGELARTADLRAEATRIADRGLKTTLLWSRGDTFIPQASFESLRSALRNPRVHRVAGCHGWLIGDPDTFGRALTEILRSDTERAA</sequence>
<dbReference type="RefSeq" id="WP_127944688.1">
    <property type="nucleotide sequence ID" value="NZ_RKLN01000001.1"/>
</dbReference>
<dbReference type="EMBL" id="RKLN01000001">
    <property type="protein sequence ID" value="RVW06074.1"/>
    <property type="molecule type" value="Genomic_DNA"/>
</dbReference>
<proteinExistence type="predicted"/>
<dbReference type="SUPFAM" id="SSF53474">
    <property type="entry name" value="alpha/beta-Hydrolases"/>
    <property type="match status" value="1"/>
</dbReference>
<dbReference type="OrthoDB" id="5431692at2"/>
<evidence type="ECO:0000313" key="3">
    <source>
        <dbReference type="Proteomes" id="UP000284333"/>
    </source>
</evidence>
<organism evidence="2 3">
    <name type="scientific">Rhodococcus spongiicola</name>
    <dbReference type="NCBI Taxonomy" id="2487352"/>
    <lineage>
        <taxon>Bacteria</taxon>
        <taxon>Bacillati</taxon>
        <taxon>Actinomycetota</taxon>
        <taxon>Actinomycetes</taxon>
        <taxon>Mycobacteriales</taxon>
        <taxon>Nocardiaceae</taxon>
        <taxon>Rhodococcus</taxon>
    </lineage>
</organism>
<dbReference type="GO" id="GO:0016020">
    <property type="term" value="C:membrane"/>
    <property type="evidence" value="ECO:0007669"/>
    <property type="project" value="TreeGrafter"/>
</dbReference>
<reference evidence="2 3" key="1">
    <citation type="submission" date="2018-11" db="EMBL/GenBank/DDBJ databases">
        <title>Rhodococcus spongicola sp. nov. and Rhodococcus xishaensis sp. nov. from marine sponges.</title>
        <authorList>
            <person name="Li L."/>
            <person name="Lin H.W."/>
        </authorList>
    </citation>
    <scope>NUCLEOTIDE SEQUENCE [LARGE SCALE GENOMIC DNA]</scope>
    <source>
        <strain evidence="2 3">LHW50502</strain>
    </source>
</reference>
<keyword evidence="2" id="KW-0378">Hydrolase</keyword>
<dbReference type="Proteomes" id="UP000284333">
    <property type="component" value="Unassembled WGS sequence"/>
</dbReference>
<dbReference type="PRINTS" id="PR00111">
    <property type="entry name" value="ABHYDROLASE"/>
</dbReference>
<protein>
    <submittedName>
        <fullName evidence="2">Alpha/beta hydrolase</fullName>
    </submittedName>
</protein>
<name>A0A3S3B991_9NOCA</name>
<feature type="domain" description="AB hydrolase-1" evidence="1">
    <location>
        <begin position="41"/>
        <end position="260"/>
    </location>
</feature>
<comment type="caution">
    <text evidence="2">The sequence shown here is derived from an EMBL/GenBank/DDBJ whole genome shotgun (WGS) entry which is preliminary data.</text>
</comment>
<dbReference type="InterPro" id="IPR050266">
    <property type="entry name" value="AB_hydrolase_sf"/>
</dbReference>
<dbReference type="InterPro" id="IPR029058">
    <property type="entry name" value="AB_hydrolase_fold"/>
</dbReference>
<dbReference type="GO" id="GO:0016787">
    <property type="term" value="F:hydrolase activity"/>
    <property type="evidence" value="ECO:0007669"/>
    <property type="project" value="UniProtKB-KW"/>
</dbReference>
<gene>
    <name evidence="2" type="ORF">EF834_01000</name>
</gene>
<evidence type="ECO:0000313" key="2">
    <source>
        <dbReference type="EMBL" id="RVW06074.1"/>
    </source>
</evidence>
<dbReference type="Pfam" id="PF00561">
    <property type="entry name" value="Abhydrolase_1"/>
    <property type="match status" value="1"/>
</dbReference>
<dbReference type="PANTHER" id="PTHR43798">
    <property type="entry name" value="MONOACYLGLYCEROL LIPASE"/>
    <property type="match status" value="1"/>
</dbReference>
<dbReference type="PANTHER" id="PTHR43798:SF33">
    <property type="entry name" value="HYDROLASE, PUTATIVE (AFU_ORTHOLOGUE AFUA_2G14860)-RELATED"/>
    <property type="match status" value="1"/>
</dbReference>
<keyword evidence="3" id="KW-1185">Reference proteome</keyword>
<dbReference type="InterPro" id="IPR000073">
    <property type="entry name" value="AB_hydrolase_1"/>
</dbReference>
<accession>A0A3S3B991</accession>
<dbReference type="Gene3D" id="3.40.50.1820">
    <property type="entry name" value="alpha/beta hydrolase"/>
    <property type="match status" value="1"/>
</dbReference>
<evidence type="ECO:0000259" key="1">
    <source>
        <dbReference type="Pfam" id="PF00561"/>
    </source>
</evidence>
<dbReference type="AlphaFoldDB" id="A0A3S3B991"/>